<dbReference type="EMBL" id="FOZL01000001">
    <property type="protein sequence ID" value="SFS10991.1"/>
    <property type="molecule type" value="Genomic_DNA"/>
</dbReference>
<organism evidence="2 3">
    <name type="scientific">Granulicella pectinivorans</name>
    <dbReference type="NCBI Taxonomy" id="474950"/>
    <lineage>
        <taxon>Bacteria</taxon>
        <taxon>Pseudomonadati</taxon>
        <taxon>Acidobacteriota</taxon>
        <taxon>Terriglobia</taxon>
        <taxon>Terriglobales</taxon>
        <taxon>Acidobacteriaceae</taxon>
        <taxon>Granulicella</taxon>
    </lineage>
</organism>
<feature type="transmembrane region" description="Helical" evidence="1">
    <location>
        <begin position="89"/>
        <end position="110"/>
    </location>
</feature>
<feature type="transmembrane region" description="Helical" evidence="1">
    <location>
        <begin position="35"/>
        <end position="52"/>
    </location>
</feature>
<feature type="transmembrane region" description="Helical" evidence="1">
    <location>
        <begin position="221"/>
        <end position="240"/>
    </location>
</feature>
<evidence type="ECO:0000256" key="1">
    <source>
        <dbReference type="SAM" id="Phobius"/>
    </source>
</evidence>
<sequence length="434" mass="47868">MMNLRRISDKVLYGILVCCIFSFKFVLIGVGESGIRLDDLLILIAALLLFLRGDISRIERSRSFNLYIFFIAVSFLSAIWNTALGRVGGMIATFFIVRLIQYCTFYYLGYLVSERGIRISKMLTWFLIILCVAVPLQMLGLVPVPGAFEGITSRAVGNTNGPYEMAAVAAFLMCYLGYGQKSRIKGVLSTGLVVLSASRITFIGAALSLLQFFIVRTKTRAARVAIVSTLFVMGFVLVAVSSSLTIGSGEEDGSIVGRLSSAVSGFTLDIPIAVYRSAPTYAKSTDYIDGQFAAAIDDATNVEADQSGLQRIFRWMTLIKTTLASYDSIVLGLGPSFGSAAVDGYFVRLFIETGLIGLFAFGCFAWSLLVSRSKSSWAFRQYVFILLTTSCFIDIFVSYKPMLLFWMWHGMLQYKKRVAENEENNGPAQILIEV</sequence>
<feature type="transmembrane region" description="Helical" evidence="1">
    <location>
        <begin position="317"/>
        <end position="337"/>
    </location>
</feature>
<dbReference type="Proteomes" id="UP000199024">
    <property type="component" value="Unassembled WGS sequence"/>
</dbReference>
<evidence type="ECO:0000313" key="3">
    <source>
        <dbReference type="Proteomes" id="UP000199024"/>
    </source>
</evidence>
<proteinExistence type="predicted"/>
<gene>
    <name evidence="2" type="ORF">SAMN05421771_1886</name>
</gene>
<dbReference type="STRING" id="474950.SAMN05421771_1886"/>
<feature type="transmembrane region" description="Helical" evidence="1">
    <location>
        <begin position="382"/>
        <end position="408"/>
    </location>
</feature>
<evidence type="ECO:0000313" key="2">
    <source>
        <dbReference type="EMBL" id="SFS10991.1"/>
    </source>
</evidence>
<keyword evidence="3" id="KW-1185">Reference proteome</keyword>
<keyword evidence="1" id="KW-0472">Membrane</keyword>
<protein>
    <recommendedName>
        <fullName evidence="4">O-Antigen ligase</fullName>
    </recommendedName>
</protein>
<feature type="transmembrane region" description="Helical" evidence="1">
    <location>
        <begin position="64"/>
        <end position="83"/>
    </location>
</feature>
<feature type="transmembrane region" description="Helical" evidence="1">
    <location>
        <begin position="122"/>
        <end position="142"/>
    </location>
</feature>
<keyword evidence="1" id="KW-1133">Transmembrane helix</keyword>
<accession>A0A1I6M5P8</accession>
<dbReference type="OrthoDB" id="20708at2"/>
<evidence type="ECO:0008006" key="4">
    <source>
        <dbReference type="Google" id="ProtNLM"/>
    </source>
</evidence>
<keyword evidence="1" id="KW-0812">Transmembrane</keyword>
<name>A0A1I6M5P8_9BACT</name>
<feature type="transmembrane region" description="Helical" evidence="1">
    <location>
        <begin position="349"/>
        <end position="370"/>
    </location>
</feature>
<feature type="transmembrane region" description="Helical" evidence="1">
    <location>
        <begin position="12"/>
        <end position="29"/>
    </location>
</feature>
<feature type="transmembrane region" description="Helical" evidence="1">
    <location>
        <begin position="191"/>
        <end position="215"/>
    </location>
</feature>
<dbReference type="RefSeq" id="WP_089838711.1">
    <property type="nucleotide sequence ID" value="NZ_FOZL01000001.1"/>
</dbReference>
<dbReference type="AlphaFoldDB" id="A0A1I6M5P8"/>
<feature type="transmembrane region" description="Helical" evidence="1">
    <location>
        <begin position="162"/>
        <end position="179"/>
    </location>
</feature>
<reference evidence="2 3" key="1">
    <citation type="submission" date="2016-10" db="EMBL/GenBank/DDBJ databases">
        <authorList>
            <person name="de Groot N.N."/>
        </authorList>
    </citation>
    <scope>NUCLEOTIDE SEQUENCE [LARGE SCALE GENOMIC DNA]</scope>
    <source>
        <strain evidence="2 3">DSM 21001</strain>
    </source>
</reference>